<sequence>MGKHRKRTRSSSSSDGGSSDGENRKRLKKLERFTENISEIMYARDRVPVRNAGMASDHVAIFRLPHSLQ</sequence>
<organism evidence="2 3">
    <name type="scientific">Callosobruchus maculatus</name>
    <name type="common">Southern cowpea weevil</name>
    <name type="synonym">Pulse bruchid</name>
    <dbReference type="NCBI Taxonomy" id="64391"/>
    <lineage>
        <taxon>Eukaryota</taxon>
        <taxon>Metazoa</taxon>
        <taxon>Ecdysozoa</taxon>
        <taxon>Arthropoda</taxon>
        <taxon>Hexapoda</taxon>
        <taxon>Insecta</taxon>
        <taxon>Pterygota</taxon>
        <taxon>Neoptera</taxon>
        <taxon>Endopterygota</taxon>
        <taxon>Coleoptera</taxon>
        <taxon>Polyphaga</taxon>
        <taxon>Cucujiformia</taxon>
        <taxon>Chrysomeloidea</taxon>
        <taxon>Chrysomelidae</taxon>
        <taxon>Bruchinae</taxon>
        <taxon>Bruchini</taxon>
        <taxon>Callosobruchus</taxon>
    </lineage>
</organism>
<proteinExistence type="predicted"/>
<accession>A0A653DK36</accession>
<evidence type="ECO:0000313" key="3">
    <source>
        <dbReference type="Proteomes" id="UP000410492"/>
    </source>
</evidence>
<dbReference type="EMBL" id="CAACVG010012603">
    <property type="protein sequence ID" value="VEN60555.1"/>
    <property type="molecule type" value="Genomic_DNA"/>
</dbReference>
<dbReference type="AlphaFoldDB" id="A0A653DK36"/>
<gene>
    <name evidence="2" type="ORF">CALMAC_LOCUS18216</name>
</gene>
<reference evidence="2 3" key="1">
    <citation type="submission" date="2019-01" db="EMBL/GenBank/DDBJ databases">
        <authorList>
            <person name="Sayadi A."/>
        </authorList>
    </citation>
    <scope>NUCLEOTIDE SEQUENCE [LARGE SCALE GENOMIC DNA]</scope>
</reference>
<dbReference type="Proteomes" id="UP000410492">
    <property type="component" value="Unassembled WGS sequence"/>
</dbReference>
<name>A0A653DK36_CALMS</name>
<feature type="non-terminal residue" evidence="2">
    <location>
        <position position="69"/>
    </location>
</feature>
<feature type="region of interest" description="Disordered" evidence="1">
    <location>
        <begin position="1"/>
        <end position="29"/>
    </location>
</feature>
<evidence type="ECO:0000313" key="2">
    <source>
        <dbReference type="EMBL" id="VEN60555.1"/>
    </source>
</evidence>
<keyword evidence="3" id="KW-1185">Reference proteome</keyword>
<protein>
    <submittedName>
        <fullName evidence="2">Uncharacterized protein</fullName>
    </submittedName>
</protein>
<evidence type="ECO:0000256" key="1">
    <source>
        <dbReference type="SAM" id="MobiDB-lite"/>
    </source>
</evidence>